<dbReference type="InterPro" id="IPR044946">
    <property type="entry name" value="Restrct_endonuc_typeI_TRD_sf"/>
</dbReference>
<dbReference type="Gene3D" id="3.90.220.20">
    <property type="entry name" value="DNA methylase specificity domains"/>
    <property type="match status" value="2"/>
</dbReference>
<dbReference type="PANTHER" id="PTHR43140">
    <property type="entry name" value="TYPE-1 RESTRICTION ENZYME ECOKI SPECIFICITY PROTEIN"/>
    <property type="match status" value="1"/>
</dbReference>
<evidence type="ECO:0000256" key="2">
    <source>
        <dbReference type="ARBA" id="ARBA00023125"/>
    </source>
</evidence>
<dbReference type="PANTHER" id="PTHR43140:SF1">
    <property type="entry name" value="TYPE I RESTRICTION ENZYME ECOKI SPECIFICITY SUBUNIT"/>
    <property type="match status" value="1"/>
</dbReference>
<accession>A0A7X5F5U1</accession>
<comment type="caution">
    <text evidence="4">The sequence shown here is derived from an EMBL/GenBank/DDBJ whole genome shotgun (WGS) entry which is preliminary data.</text>
</comment>
<keyword evidence="4" id="KW-0540">Nuclease</keyword>
<dbReference type="CDD" id="cd17261">
    <property type="entry name" value="RMtype1_S_EcoKI-TRD2-CR2_like"/>
    <property type="match status" value="1"/>
</dbReference>
<keyword evidence="2" id="KW-0238">DNA-binding</keyword>
<proteinExistence type="predicted"/>
<keyword evidence="4" id="KW-0255">Endonuclease</keyword>
<dbReference type="InterPro" id="IPR051212">
    <property type="entry name" value="Type-I_RE_S_subunit"/>
</dbReference>
<sequence length="558" mass="62249">MNAERLLQHYEQIADAPDAIARLRRFILDLAVRGKLVPQDPSDEPASELLKRIMVEKERLAKAGEIRKPKALEPVDRPPFELPHSWNWVRIRQVTSDRGQEVPTDAFTYIDVGAINKEEGVVGEPSILNANDAPSRARKVVRRGDVIYSCVRPYLLNIAVIDTDFVPKPIASTAFAVLNGHGYVVPRYIWTVLRSPFMVECVEETQRGLAYPAINDADFAVLPFPLPPLAEQHRIVAKVDELMALCDKLEGARTERETKRDRLAAASLARLNTPDPETFRDDARFALDALPALTARPDQIKQLRQTILNLAVRGKLVPQDPADEKSNLRPPSDSDQHEAIPLDWSYARLKNLLSEDTRNGYSRKPDDALDGHPILRISAGTIRQDGVLAEEEHKLISGIDSKALLQYGLQPGDLLACRFNGNKAYVGRMTIFRDYLGLKPIYPDKLIRIRTDRSVAIPEYLRLASESDLVRAEIESICATTVGNWGVSASNLKEVRFPLPPLAEQRRIVAKVDELMALCDQLETSLTSADETRKKLLDALLAEALAPVDADALQEAAQ</sequence>
<evidence type="ECO:0000313" key="4">
    <source>
        <dbReference type="EMBL" id="NBN80301.1"/>
    </source>
</evidence>
<dbReference type="Proteomes" id="UP000586722">
    <property type="component" value="Unassembled WGS sequence"/>
</dbReference>
<reference evidence="5" key="1">
    <citation type="submission" date="2020-01" db="EMBL/GenBank/DDBJ databases">
        <authorList>
            <person name="Fang Y."/>
            <person name="Sun R."/>
            <person name="Nie L."/>
            <person name="He J."/>
            <person name="Hao L."/>
            <person name="Wang L."/>
            <person name="Su S."/>
            <person name="Lv E."/>
            <person name="Zhang Z."/>
            <person name="Xie R."/>
            <person name="Liu H."/>
        </authorList>
    </citation>
    <scope>NUCLEOTIDE SEQUENCE [LARGE SCALE GENOMIC DNA]</scope>
    <source>
        <strain evidence="5">XCT-53</strain>
    </source>
</reference>
<keyword evidence="1" id="KW-0680">Restriction system</keyword>
<feature type="compositionally biased region" description="Basic and acidic residues" evidence="3">
    <location>
        <begin position="322"/>
        <end position="340"/>
    </location>
</feature>
<feature type="region of interest" description="Disordered" evidence="3">
    <location>
        <begin position="319"/>
        <end position="340"/>
    </location>
</feature>
<dbReference type="AlphaFoldDB" id="A0A7X5F5U1"/>
<protein>
    <submittedName>
        <fullName evidence="4">Restriction endonuclease subunit S</fullName>
    </submittedName>
</protein>
<evidence type="ECO:0000313" key="5">
    <source>
        <dbReference type="Proteomes" id="UP000586722"/>
    </source>
</evidence>
<dbReference type="GO" id="GO:0004519">
    <property type="term" value="F:endonuclease activity"/>
    <property type="evidence" value="ECO:0007669"/>
    <property type="project" value="UniProtKB-KW"/>
</dbReference>
<dbReference type="GO" id="GO:0009307">
    <property type="term" value="P:DNA restriction-modification system"/>
    <property type="evidence" value="ECO:0007669"/>
    <property type="project" value="UniProtKB-KW"/>
</dbReference>
<evidence type="ECO:0000256" key="3">
    <source>
        <dbReference type="SAM" id="MobiDB-lite"/>
    </source>
</evidence>
<dbReference type="SUPFAM" id="SSF116734">
    <property type="entry name" value="DNA methylase specificity domain"/>
    <property type="match status" value="2"/>
</dbReference>
<keyword evidence="4" id="KW-0378">Hydrolase</keyword>
<dbReference type="GO" id="GO:0003677">
    <property type="term" value="F:DNA binding"/>
    <property type="evidence" value="ECO:0007669"/>
    <property type="project" value="UniProtKB-KW"/>
</dbReference>
<name>A0A7X5F5U1_9HYPH</name>
<keyword evidence="5" id="KW-1185">Reference proteome</keyword>
<gene>
    <name evidence="4" type="ORF">GWI72_18630</name>
</gene>
<dbReference type="EMBL" id="JAABLQ010000004">
    <property type="protein sequence ID" value="NBN80301.1"/>
    <property type="molecule type" value="Genomic_DNA"/>
</dbReference>
<dbReference type="RefSeq" id="WP_161709611.1">
    <property type="nucleotide sequence ID" value="NZ_JAABLQ010000004.1"/>
</dbReference>
<evidence type="ECO:0000256" key="1">
    <source>
        <dbReference type="ARBA" id="ARBA00022747"/>
    </source>
</evidence>
<organism evidence="4 5">
    <name type="scientific">Pannonibacter tanglangensis</name>
    <dbReference type="NCBI Taxonomy" id="2750084"/>
    <lineage>
        <taxon>Bacteria</taxon>
        <taxon>Pseudomonadati</taxon>
        <taxon>Pseudomonadota</taxon>
        <taxon>Alphaproteobacteria</taxon>
        <taxon>Hyphomicrobiales</taxon>
        <taxon>Stappiaceae</taxon>
        <taxon>Pannonibacter</taxon>
    </lineage>
</organism>